<sequence length="145" mass="16630">MKCVKLNSDGNFDYWSQSMLSELDCIHIDESFKAYNIFQNDHIKLGIIILEPRERIPFKVLKNNFKLVCLSGGSIISRSSLGGVSLLMFEKGEYASYSVTKSYMVNDLQNISEHLMVMALVEYKRAFSDTGNPKNRLKKKMQLAY</sequence>
<dbReference type="RefSeq" id="WP_136566594.1">
    <property type="nucleotide sequence ID" value="NZ_SNTZ01000004.1"/>
</dbReference>
<comment type="caution">
    <text evidence="1">The sequence shown here is derived from an EMBL/GenBank/DDBJ whole genome shotgun (WGS) entry which is preliminary data.</text>
</comment>
<dbReference type="EMBL" id="SNTZ01000004">
    <property type="protein sequence ID" value="THV59349.1"/>
    <property type="molecule type" value="Genomic_DNA"/>
</dbReference>
<gene>
    <name evidence="1" type="ORF">EZV76_11025</name>
</gene>
<organism evidence="1 2">
    <name type="scientific">Flagellimonas alvinocaridis</name>
    <dbReference type="NCBI Taxonomy" id="2530200"/>
    <lineage>
        <taxon>Bacteria</taxon>
        <taxon>Pseudomonadati</taxon>
        <taxon>Bacteroidota</taxon>
        <taxon>Flavobacteriia</taxon>
        <taxon>Flavobacteriales</taxon>
        <taxon>Flavobacteriaceae</taxon>
        <taxon>Flagellimonas</taxon>
    </lineage>
</organism>
<protein>
    <submittedName>
        <fullName evidence="1">Uncharacterized protein</fullName>
    </submittedName>
</protein>
<dbReference type="Proteomes" id="UP000310406">
    <property type="component" value="Unassembled WGS sequence"/>
</dbReference>
<accession>A0A4S8RVP0</accession>
<evidence type="ECO:0000313" key="1">
    <source>
        <dbReference type="EMBL" id="THV59349.1"/>
    </source>
</evidence>
<reference evidence="1 2" key="1">
    <citation type="submission" date="2019-03" db="EMBL/GenBank/DDBJ databases">
        <title>Muricauda SCR12 sp.nov, a marine bacterium isolated from Pacific Ocean:the Okinawa trough.</title>
        <authorList>
            <person name="Liu L."/>
        </authorList>
    </citation>
    <scope>NUCLEOTIDE SEQUENCE [LARGE SCALE GENOMIC DNA]</scope>
    <source>
        <strain evidence="1 2">SCR12</strain>
    </source>
</reference>
<proteinExistence type="predicted"/>
<name>A0A4S8RVP0_9FLAO</name>
<keyword evidence="2" id="KW-1185">Reference proteome</keyword>
<dbReference type="AlphaFoldDB" id="A0A4S8RVP0"/>
<dbReference type="OrthoDB" id="1449871at2"/>
<evidence type="ECO:0000313" key="2">
    <source>
        <dbReference type="Proteomes" id="UP000310406"/>
    </source>
</evidence>